<organism evidence="1 2">
    <name type="scientific">Enhygromyxa salina</name>
    <dbReference type="NCBI Taxonomy" id="215803"/>
    <lineage>
        <taxon>Bacteria</taxon>
        <taxon>Pseudomonadati</taxon>
        <taxon>Myxococcota</taxon>
        <taxon>Polyangia</taxon>
        <taxon>Nannocystales</taxon>
        <taxon>Nannocystaceae</taxon>
        <taxon>Enhygromyxa</taxon>
    </lineage>
</organism>
<dbReference type="Proteomes" id="UP000238823">
    <property type="component" value="Unassembled WGS sequence"/>
</dbReference>
<comment type="caution">
    <text evidence="1">The sequence shown here is derived from an EMBL/GenBank/DDBJ whole genome shotgun (WGS) entry which is preliminary data.</text>
</comment>
<dbReference type="OrthoDB" id="982004at2"/>
<evidence type="ECO:0000313" key="1">
    <source>
        <dbReference type="EMBL" id="PRQ10121.1"/>
    </source>
</evidence>
<name>A0A2S9YYF4_9BACT</name>
<sequence>MTSFPPEVSVHSFWAWFETVAPILAQNFENPQIHEELDRQVSRLGGMTWELGPGHAAQNALTLTPDGDPDLLRATKHIVALAPSIPNWEFHPAKPPKEWALTFSLETEGETVVDVDANRWRYVLLRFPDSTFDILLRQDGTELHDDDDRYVAAIIVLDGLLGEEARMSLVGSIELVDAFSAEELARVTPISELPHHLMSLLNRKAPP</sequence>
<accession>A0A2S9YYF4</accession>
<dbReference type="EMBL" id="PVNL01000003">
    <property type="protein sequence ID" value="PRQ10121.1"/>
    <property type="molecule type" value="Genomic_DNA"/>
</dbReference>
<gene>
    <name evidence="1" type="ORF">ENSA7_01660</name>
</gene>
<evidence type="ECO:0000313" key="2">
    <source>
        <dbReference type="Proteomes" id="UP000238823"/>
    </source>
</evidence>
<dbReference type="RefSeq" id="WP_106087273.1">
    <property type="nucleotide sequence ID" value="NZ_PVNL01000003.1"/>
</dbReference>
<protein>
    <submittedName>
        <fullName evidence="1">Uncharacterized protein</fullName>
    </submittedName>
</protein>
<dbReference type="AlphaFoldDB" id="A0A2S9YYF4"/>
<proteinExistence type="predicted"/>
<reference evidence="1 2" key="1">
    <citation type="submission" date="2018-03" db="EMBL/GenBank/DDBJ databases">
        <title>Draft Genome Sequences of the Obligatory Marine Myxobacteria Enhygromyxa salina SWB007.</title>
        <authorList>
            <person name="Poehlein A."/>
            <person name="Moghaddam J.A."/>
            <person name="Harms H."/>
            <person name="Alanjari M."/>
            <person name="Koenig G.M."/>
            <person name="Daniel R."/>
            <person name="Schaeberle T.F."/>
        </authorList>
    </citation>
    <scope>NUCLEOTIDE SEQUENCE [LARGE SCALE GENOMIC DNA]</scope>
    <source>
        <strain evidence="1 2">SWB007</strain>
    </source>
</reference>